<comment type="caution">
    <text evidence="2">The sequence shown here is derived from an EMBL/GenBank/DDBJ whole genome shotgun (WGS) entry which is preliminary data.</text>
</comment>
<sequence length="100" mass="11169">MTANGNGQVHFDDPEPSPLSAIERSFPQKVHISTPTQVKPRPPEDNDPWMTLTTRPSRSTRRRRNASAKRNEKARKAELAAKRANKKAGPLKLGAKRAMD</sequence>
<keyword evidence="3" id="KW-1185">Reference proteome</keyword>
<feature type="compositionally biased region" description="Basic residues" evidence="1">
    <location>
        <begin position="58"/>
        <end position="67"/>
    </location>
</feature>
<accession>A0A553PSK5</accession>
<dbReference type="AlphaFoldDB" id="A0A553PSK5"/>
<name>A0A553PSK5_TIGCA</name>
<gene>
    <name evidence="2" type="ORF">TCAL_16769</name>
</gene>
<feature type="region of interest" description="Disordered" evidence="1">
    <location>
        <begin position="1"/>
        <end position="100"/>
    </location>
</feature>
<reference evidence="2 3" key="1">
    <citation type="journal article" date="2018" name="Nat. Ecol. Evol.">
        <title>Genomic signatures of mitonuclear coevolution across populations of Tigriopus californicus.</title>
        <authorList>
            <person name="Barreto F.S."/>
            <person name="Watson E.T."/>
            <person name="Lima T.G."/>
            <person name="Willett C.S."/>
            <person name="Edmands S."/>
            <person name="Li W."/>
            <person name="Burton R.S."/>
        </authorList>
    </citation>
    <scope>NUCLEOTIDE SEQUENCE [LARGE SCALE GENOMIC DNA]</scope>
    <source>
        <strain evidence="2 3">San Diego</strain>
    </source>
</reference>
<evidence type="ECO:0000313" key="2">
    <source>
        <dbReference type="EMBL" id="TRY80668.1"/>
    </source>
</evidence>
<feature type="compositionally biased region" description="Basic and acidic residues" evidence="1">
    <location>
        <begin position="69"/>
        <end position="81"/>
    </location>
</feature>
<evidence type="ECO:0000313" key="3">
    <source>
        <dbReference type="Proteomes" id="UP000318571"/>
    </source>
</evidence>
<evidence type="ECO:0000256" key="1">
    <source>
        <dbReference type="SAM" id="MobiDB-lite"/>
    </source>
</evidence>
<dbReference type="Proteomes" id="UP000318571">
    <property type="component" value="Chromosome 12"/>
</dbReference>
<protein>
    <submittedName>
        <fullName evidence="2">Uncharacterized protein</fullName>
    </submittedName>
</protein>
<proteinExistence type="predicted"/>
<organism evidence="2 3">
    <name type="scientific">Tigriopus californicus</name>
    <name type="common">Marine copepod</name>
    <dbReference type="NCBI Taxonomy" id="6832"/>
    <lineage>
        <taxon>Eukaryota</taxon>
        <taxon>Metazoa</taxon>
        <taxon>Ecdysozoa</taxon>
        <taxon>Arthropoda</taxon>
        <taxon>Crustacea</taxon>
        <taxon>Multicrustacea</taxon>
        <taxon>Hexanauplia</taxon>
        <taxon>Copepoda</taxon>
        <taxon>Harpacticoida</taxon>
        <taxon>Harpacticidae</taxon>
        <taxon>Tigriopus</taxon>
    </lineage>
</organism>
<dbReference type="EMBL" id="VCGU01000001">
    <property type="protein sequence ID" value="TRY80668.1"/>
    <property type="molecule type" value="Genomic_DNA"/>
</dbReference>